<name>A0AAV0PCD5_9ROSI</name>
<dbReference type="Proteomes" id="UP001154282">
    <property type="component" value="Unassembled WGS sequence"/>
</dbReference>
<reference evidence="2" key="1">
    <citation type="submission" date="2022-08" db="EMBL/GenBank/DDBJ databases">
        <authorList>
            <person name="Gutierrez-Valencia J."/>
        </authorList>
    </citation>
    <scope>NUCLEOTIDE SEQUENCE</scope>
</reference>
<evidence type="ECO:0000313" key="2">
    <source>
        <dbReference type="EMBL" id="CAI0468483.1"/>
    </source>
</evidence>
<accession>A0AAV0PCD5</accession>
<dbReference type="AlphaFoldDB" id="A0AAV0PCD5"/>
<organism evidence="2 3">
    <name type="scientific">Linum tenue</name>
    <dbReference type="NCBI Taxonomy" id="586396"/>
    <lineage>
        <taxon>Eukaryota</taxon>
        <taxon>Viridiplantae</taxon>
        <taxon>Streptophyta</taxon>
        <taxon>Embryophyta</taxon>
        <taxon>Tracheophyta</taxon>
        <taxon>Spermatophyta</taxon>
        <taxon>Magnoliopsida</taxon>
        <taxon>eudicotyledons</taxon>
        <taxon>Gunneridae</taxon>
        <taxon>Pentapetalae</taxon>
        <taxon>rosids</taxon>
        <taxon>fabids</taxon>
        <taxon>Malpighiales</taxon>
        <taxon>Linaceae</taxon>
        <taxon>Linum</taxon>
    </lineage>
</organism>
<proteinExistence type="predicted"/>
<feature type="region of interest" description="Disordered" evidence="1">
    <location>
        <begin position="1"/>
        <end position="28"/>
    </location>
</feature>
<keyword evidence="3" id="KW-1185">Reference proteome</keyword>
<feature type="compositionally biased region" description="Basic and acidic residues" evidence="1">
    <location>
        <begin position="1"/>
        <end position="11"/>
    </location>
</feature>
<protein>
    <submittedName>
        <fullName evidence="2">Uncharacterized protein</fullName>
    </submittedName>
</protein>
<evidence type="ECO:0000313" key="3">
    <source>
        <dbReference type="Proteomes" id="UP001154282"/>
    </source>
</evidence>
<sequence>MEAAHHREPSPDGRAVPPAPPAVGPGQEIPAFYAARSGRSFLHRVLAGLMGQTIHAHRRTWC</sequence>
<comment type="caution">
    <text evidence="2">The sequence shown here is derived from an EMBL/GenBank/DDBJ whole genome shotgun (WGS) entry which is preliminary data.</text>
</comment>
<dbReference type="EMBL" id="CAMGYJ010000008">
    <property type="protein sequence ID" value="CAI0468483.1"/>
    <property type="molecule type" value="Genomic_DNA"/>
</dbReference>
<evidence type="ECO:0000256" key="1">
    <source>
        <dbReference type="SAM" id="MobiDB-lite"/>
    </source>
</evidence>
<gene>
    <name evidence="2" type="ORF">LITE_LOCUS37818</name>
</gene>